<dbReference type="EMBL" id="CM042031">
    <property type="protein sequence ID" value="KAI3783798.1"/>
    <property type="molecule type" value="Genomic_DNA"/>
</dbReference>
<comment type="caution">
    <text evidence="1">The sequence shown here is derived from an EMBL/GenBank/DDBJ whole genome shotgun (WGS) entry which is preliminary data.</text>
</comment>
<gene>
    <name evidence="1" type="ORF">L1987_42885</name>
</gene>
<evidence type="ECO:0000313" key="1">
    <source>
        <dbReference type="EMBL" id="KAI3783798.1"/>
    </source>
</evidence>
<proteinExistence type="predicted"/>
<sequence>MKKADENSDRLNDVRTIVTNKTCEYKQQTTSETSNLESTSSSYNTLPENAESKVNMKAGLINKLNDGPNMSGDANKDNRLKNIEEKYSLSSDEYENNKVSVGNQKEIVTRCQKKEVGPNSDGDNPHEEHSKPPEQETSLESHHTDGSDESDVVEHDVKVCDICGDAGREDLLAICCRCPDGAEHTYCMKVMIDKVPEGDWLCEECELEEIKIKNRQKNNTETSAEKDQSSDSAVVKVPGKRRAEELESSSSFKIQALEITRSMKEVDCGKVISSHQFSSDSHFGNDSTEGAHSPAKRPRLQSLRGALSKSSSFSFPNAKSRTKLVDEIVLQRQKSTKERSSRDTVAAKEMSKSMSFRSINLGRFGPSGSKVKMLSPNSFHVQDHRSLINKKERGFERTDSVKLNTSSSAALTPKGDKSLSSRAETNLVSSSSNSEAKQSKVDGKITSGLKSNNRSVNIGAEASVSQGQTDKQLPSSPARVGTASSSGIVNSVEHKSIDYSSKVTSKESTNLADGIKENTTGLNPGPSGVPCKNSKQSGHSAQGSMGNNASAMKISKDAKNGENNLKNAIEAALLKKPGIYRKNKVSDQPDESSVPSMNNEAANFDRVPHSRNAASLTSAEVSPTDWHGQISRTSSVDHSKQSNGNGYKPSTLLPADVALPSLLKNPAIPDHECIWQGSFEINRSGKTAEFWDGLQAHLSTCASPRVFEAVNKFPHKILLNGVSRISAWPRQFENGGVKEDNIAIYFFAKDLESYEKSYLVLLDDMIKRDLALIGSINGVELLIFPSNQLPEKSNRWNMLFFLWGVFRGKKKNSSRQIPNNPEKSCAPQSISSASTDKTSLFENASCAPQSVPSISTDKISLAENASLIGSIEKDKHVDSESKI</sequence>
<dbReference type="Proteomes" id="UP001056120">
    <property type="component" value="Linkage Group LG14"/>
</dbReference>
<organism evidence="1 2">
    <name type="scientific">Smallanthus sonchifolius</name>
    <dbReference type="NCBI Taxonomy" id="185202"/>
    <lineage>
        <taxon>Eukaryota</taxon>
        <taxon>Viridiplantae</taxon>
        <taxon>Streptophyta</taxon>
        <taxon>Embryophyta</taxon>
        <taxon>Tracheophyta</taxon>
        <taxon>Spermatophyta</taxon>
        <taxon>Magnoliopsida</taxon>
        <taxon>eudicotyledons</taxon>
        <taxon>Gunneridae</taxon>
        <taxon>Pentapetalae</taxon>
        <taxon>asterids</taxon>
        <taxon>campanulids</taxon>
        <taxon>Asterales</taxon>
        <taxon>Asteraceae</taxon>
        <taxon>Asteroideae</taxon>
        <taxon>Heliantheae alliance</taxon>
        <taxon>Millerieae</taxon>
        <taxon>Smallanthus</taxon>
    </lineage>
</organism>
<reference evidence="1 2" key="2">
    <citation type="journal article" date="2022" name="Mol. Ecol. Resour.">
        <title>The genomes of chicory, endive, great burdock and yacon provide insights into Asteraceae paleo-polyploidization history and plant inulin production.</title>
        <authorList>
            <person name="Fan W."/>
            <person name="Wang S."/>
            <person name="Wang H."/>
            <person name="Wang A."/>
            <person name="Jiang F."/>
            <person name="Liu H."/>
            <person name="Zhao H."/>
            <person name="Xu D."/>
            <person name="Zhang Y."/>
        </authorList>
    </citation>
    <scope>NUCLEOTIDE SEQUENCE [LARGE SCALE GENOMIC DNA]</scope>
    <source>
        <strain evidence="2">cv. Yunnan</strain>
        <tissue evidence="1">Leaves</tissue>
    </source>
</reference>
<protein>
    <submittedName>
        <fullName evidence="1">Uncharacterized protein</fullName>
    </submittedName>
</protein>
<reference evidence="2" key="1">
    <citation type="journal article" date="2022" name="Mol. Ecol. Resour.">
        <title>The genomes of chicory, endive, great burdock and yacon provide insights into Asteraceae palaeo-polyploidization history and plant inulin production.</title>
        <authorList>
            <person name="Fan W."/>
            <person name="Wang S."/>
            <person name="Wang H."/>
            <person name="Wang A."/>
            <person name="Jiang F."/>
            <person name="Liu H."/>
            <person name="Zhao H."/>
            <person name="Xu D."/>
            <person name="Zhang Y."/>
        </authorList>
    </citation>
    <scope>NUCLEOTIDE SEQUENCE [LARGE SCALE GENOMIC DNA]</scope>
    <source>
        <strain evidence="2">cv. Yunnan</strain>
    </source>
</reference>
<accession>A0ACB9GL65</accession>
<evidence type="ECO:0000313" key="2">
    <source>
        <dbReference type="Proteomes" id="UP001056120"/>
    </source>
</evidence>
<name>A0ACB9GL65_9ASTR</name>
<keyword evidence="2" id="KW-1185">Reference proteome</keyword>